<evidence type="ECO:0000259" key="1">
    <source>
        <dbReference type="Pfam" id="PF01717"/>
    </source>
</evidence>
<dbReference type="InterPro" id="IPR038071">
    <property type="entry name" value="UROD/MetE-like_sf"/>
</dbReference>
<dbReference type="RefSeq" id="WP_326090669.1">
    <property type="nucleotide sequence ID" value="NZ_JARLKZ010000020.1"/>
</dbReference>
<dbReference type="Proteomes" id="UP001344632">
    <property type="component" value="Unassembled WGS sequence"/>
</dbReference>
<dbReference type="GO" id="GO:0003871">
    <property type="term" value="F:5-methyltetrahydropteroyltriglutamate-homocysteine S-methyltransferase activity"/>
    <property type="evidence" value="ECO:0007669"/>
    <property type="project" value="UniProtKB-EC"/>
</dbReference>
<reference evidence="2 3" key="1">
    <citation type="submission" date="2023-03" db="EMBL/GenBank/DDBJ databases">
        <title>Bacillus Genome Sequencing.</title>
        <authorList>
            <person name="Dunlap C."/>
        </authorList>
    </citation>
    <scope>NUCLEOTIDE SEQUENCE [LARGE SCALE GENOMIC DNA]</scope>
    <source>
        <strain evidence="2 3">BD-525</strain>
    </source>
</reference>
<evidence type="ECO:0000313" key="3">
    <source>
        <dbReference type="Proteomes" id="UP001344632"/>
    </source>
</evidence>
<dbReference type="CDD" id="cd03311">
    <property type="entry name" value="CIMS_C_terminal_like"/>
    <property type="match status" value="1"/>
</dbReference>
<keyword evidence="2" id="KW-0808">Transferase</keyword>
<feature type="domain" description="Cobalamin-independent methionine synthase MetE C-terminal/archaeal" evidence="1">
    <location>
        <begin position="19"/>
        <end position="356"/>
    </location>
</feature>
<protein>
    <submittedName>
        <fullName evidence="2">5-methyltetrahydropteroyltriglutamate--homocysteine S-methyltransferase</fullName>
        <ecNumber evidence="2">2.1.1.14</ecNumber>
    </submittedName>
</protein>
<dbReference type="Pfam" id="PF01717">
    <property type="entry name" value="Meth_synt_2"/>
    <property type="match status" value="1"/>
</dbReference>
<name>A0ABU6GXI8_9BACL</name>
<dbReference type="Gene3D" id="3.20.20.210">
    <property type="match status" value="1"/>
</dbReference>
<keyword evidence="2" id="KW-0489">Methyltransferase</keyword>
<comment type="caution">
    <text evidence="2">The sequence shown here is derived from an EMBL/GenBank/DDBJ whole genome shotgun (WGS) entry which is preliminary data.</text>
</comment>
<dbReference type="EMBL" id="JARLKZ010000020">
    <property type="protein sequence ID" value="MEC0242902.1"/>
    <property type="molecule type" value="Genomic_DNA"/>
</dbReference>
<gene>
    <name evidence="2" type="ORF">P4H66_24115</name>
</gene>
<dbReference type="SUPFAM" id="SSF51726">
    <property type="entry name" value="UROD/MetE-like"/>
    <property type="match status" value="1"/>
</dbReference>
<dbReference type="PANTHER" id="PTHR43844:SF1">
    <property type="entry name" value="METHIONINE SYNTHASE"/>
    <property type="match status" value="1"/>
</dbReference>
<sequence>MNPITKTSKRIAPPFRADQVGSFLRPQALKEAKAKYHEGLISKEDLRSIEDAEIIKLVEKQKAVGLTAVTDGEFRRTWWHLDFIEALEGIEVFDLSATGLFHGAMSKAKGYTVASKLGFPADHPFLEDFKFLKSAAGDHVAKFTIPGPNMIFYSGVINSQKYADNPSYAALEDVAKDIVQVYRDAIRAFYDAGCRYLQLDDTSWGALFSDDFREKIKAKGFDPDQLVKQFADITIDAVAQKPADMAITIHICRGNFKSSWLYDGGYEPIAKELFSRVNVDGFFLEYDSDRSGDFKPLRHIKDQCVVLGLVTTKTGELENKDDLKRRVQEAAEYVKLDQLCISPQCGFSSTEEGNTVTDQDQWNKLGLVVETAHEIWG</sequence>
<accession>A0ABU6GXI8</accession>
<evidence type="ECO:0000313" key="2">
    <source>
        <dbReference type="EMBL" id="MEC0242902.1"/>
    </source>
</evidence>
<dbReference type="PANTHER" id="PTHR43844">
    <property type="entry name" value="METHIONINE SYNTHASE"/>
    <property type="match status" value="1"/>
</dbReference>
<dbReference type="EC" id="2.1.1.14" evidence="2"/>
<dbReference type="InterPro" id="IPR002629">
    <property type="entry name" value="Met_Synth_C/arc"/>
</dbReference>
<proteinExistence type="predicted"/>
<organism evidence="2 3">
    <name type="scientific">Paenibacillus dokdonensis</name>
    <dbReference type="NCBI Taxonomy" id="2567944"/>
    <lineage>
        <taxon>Bacteria</taxon>
        <taxon>Bacillati</taxon>
        <taxon>Bacillota</taxon>
        <taxon>Bacilli</taxon>
        <taxon>Bacillales</taxon>
        <taxon>Paenibacillaceae</taxon>
        <taxon>Paenibacillus</taxon>
    </lineage>
</organism>
<dbReference type="GO" id="GO:0032259">
    <property type="term" value="P:methylation"/>
    <property type="evidence" value="ECO:0007669"/>
    <property type="project" value="UniProtKB-KW"/>
</dbReference>
<dbReference type="NCBIfam" id="NF005085">
    <property type="entry name" value="PRK06520.1"/>
    <property type="match status" value="1"/>
</dbReference>
<keyword evidence="3" id="KW-1185">Reference proteome</keyword>